<dbReference type="EMBL" id="JACHJL010000016">
    <property type="protein sequence ID" value="MBB5938422.1"/>
    <property type="molecule type" value="Genomic_DNA"/>
</dbReference>
<evidence type="ECO:0000313" key="4">
    <source>
        <dbReference type="Proteomes" id="UP000588098"/>
    </source>
</evidence>
<evidence type="ECO:0000313" key="3">
    <source>
        <dbReference type="EMBL" id="MBB5938422.1"/>
    </source>
</evidence>
<feature type="region of interest" description="Disordered" evidence="1">
    <location>
        <begin position="1"/>
        <end position="43"/>
    </location>
</feature>
<gene>
    <name evidence="3" type="ORF">FHS42_005511</name>
</gene>
<sequence>MKQEPTETVTRPWQEPSGSSPASGSQEGLTQSSGPHCEGGQEAVDRLAVEALERVERRAPGVQVTADVLPEETVPVLRRASAHAHALVVGSRGRGMLAGVLLGSVSLAVRN</sequence>
<dbReference type="Proteomes" id="UP000588098">
    <property type="component" value="Unassembled WGS sequence"/>
</dbReference>
<dbReference type="AlphaFoldDB" id="A0A7W9QG68"/>
<proteinExistence type="predicted"/>
<dbReference type="InterPro" id="IPR014729">
    <property type="entry name" value="Rossmann-like_a/b/a_fold"/>
</dbReference>
<dbReference type="RefSeq" id="WP_184576164.1">
    <property type="nucleotide sequence ID" value="NZ_JACHJL010000016.1"/>
</dbReference>
<accession>A0A7W9QG68</accession>
<feature type="domain" description="UspA" evidence="2">
    <location>
        <begin position="44"/>
        <end position="109"/>
    </location>
</feature>
<evidence type="ECO:0000259" key="2">
    <source>
        <dbReference type="Pfam" id="PF00582"/>
    </source>
</evidence>
<dbReference type="Pfam" id="PF00582">
    <property type="entry name" value="Usp"/>
    <property type="match status" value="1"/>
</dbReference>
<name>A0A7W9QG68_9ACTN</name>
<feature type="compositionally biased region" description="Polar residues" evidence="1">
    <location>
        <begin position="1"/>
        <end position="34"/>
    </location>
</feature>
<evidence type="ECO:0000256" key="1">
    <source>
        <dbReference type="SAM" id="MobiDB-lite"/>
    </source>
</evidence>
<keyword evidence="4" id="KW-1185">Reference proteome</keyword>
<reference evidence="3 4" key="1">
    <citation type="submission" date="2020-08" db="EMBL/GenBank/DDBJ databases">
        <title>Genomic Encyclopedia of Type Strains, Phase III (KMG-III): the genomes of soil and plant-associated and newly described type strains.</title>
        <authorList>
            <person name="Whitman W."/>
        </authorList>
    </citation>
    <scope>NUCLEOTIDE SEQUENCE [LARGE SCALE GENOMIC DNA]</scope>
    <source>
        <strain evidence="3 4">CECT 8305</strain>
    </source>
</reference>
<dbReference type="Gene3D" id="3.40.50.620">
    <property type="entry name" value="HUPs"/>
    <property type="match status" value="1"/>
</dbReference>
<protein>
    <submittedName>
        <fullName evidence="3">Nucleotide-binding universal stress UspA family protein</fullName>
    </submittedName>
</protein>
<dbReference type="InterPro" id="IPR006016">
    <property type="entry name" value="UspA"/>
</dbReference>
<comment type="caution">
    <text evidence="3">The sequence shown here is derived from an EMBL/GenBank/DDBJ whole genome shotgun (WGS) entry which is preliminary data.</text>
</comment>
<organism evidence="3 4">
    <name type="scientific">Streptomyces zagrosensis</name>
    <dbReference type="NCBI Taxonomy" id="1042984"/>
    <lineage>
        <taxon>Bacteria</taxon>
        <taxon>Bacillati</taxon>
        <taxon>Actinomycetota</taxon>
        <taxon>Actinomycetes</taxon>
        <taxon>Kitasatosporales</taxon>
        <taxon>Streptomycetaceae</taxon>
        <taxon>Streptomyces</taxon>
    </lineage>
</organism>
<dbReference type="SUPFAM" id="SSF52402">
    <property type="entry name" value="Adenine nucleotide alpha hydrolases-like"/>
    <property type="match status" value="1"/>
</dbReference>